<organism evidence="13 14">
    <name type="scientific">Mumia flava</name>
    <dbReference type="NCBI Taxonomy" id="1348852"/>
    <lineage>
        <taxon>Bacteria</taxon>
        <taxon>Bacillati</taxon>
        <taxon>Actinomycetota</taxon>
        <taxon>Actinomycetes</taxon>
        <taxon>Propionibacteriales</taxon>
        <taxon>Nocardioidaceae</taxon>
        <taxon>Mumia</taxon>
    </lineage>
</organism>
<comment type="cofactor">
    <cofactor evidence="2">
        <name>Zn(2+)</name>
        <dbReference type="ChEBI" id="CHEBI:29105"/>
    </cofactor>
</comment>
<keyword evidence="14" id="KW-1185">Reference proteome</keyword>
<sequence>MIVPRPTGGACAAQVSHTDRVTERPDPAEVLAHLDPDLVAADLAALVALAPVDGTPGEVAASHWCADRLTELGAAVDHWEVDLPEVRQEPDFPGMEVERAEAWGTVGVLGPTETIPALALNGHVDVVPPGDHALWADHDPFTLREHDGRWYGRGTCDMLGGVAAILGAAHAIRASGIDLQRGLALHTVTGEEDGGLGTYATLRRGHTADACVIAEPTADKVVTDNAGSLTFRLVVRGRATHGSMRTSGISALDALDVVRDALRDLETKRNAEIPDRFAHLMLPWPLSIGTIYAGDWASTVPDLCIVEGRYGVRPGESVASARAELVAAVNAACFEDLWLRDHPVEVTWPGGVFAPGRLPDDHALLEVVQDAAVAAGAPHPPAVGAPYGSDLRLYSATGVPTVQYGPGDILHAHAVNESVAIDEVMRCAGAYVLTALAHCT</sequence>
<dbReference type="Gene3D" id="3.40.630.10">
    <property type="entry name" value="Zn peptidases"/>
    <property type="match status" value="1"/>
</dbReference>
<dbReference type="SUPFAM" id="SSF55031">
    <property type="entry name" value="Bacterial exopeptidase dimerisation domain"/>
    <property type="match status" value="1"/>
</dbReference>
<evidence type="ECO:0000256" key="4">
    <source>
        <dbReference type="ARBA" id="ARBA00006247"/>
    </source>
</evidence>
<dbReference type="InterPro" id="IPR011650">
    <property type="entry name" value="Peptidase_M20_dimer"/>
</dbReference>
<dbReference type="InterPro" id="IPR010182">
    <property type="entry name" value="ArgE/DapE"/>
</dbReference>
<dbReference type="GO" id="GO:0046872">
    <property type="term" value="F:metal ion binding"/>
    <property type="evidence" value="ECO:0007669"/>
    <property type="project" value="UniProtKB-KW"/>
</dbReference>
<dbReference type="SUPFAM" id="SSF53187">
    <property type="entry name" value="Zn-dependent exopeptidases"/>
    <property type="match status" value="1"/>
</dbReference>
<evidence type="ECO:0000256" key="2">
    <source>
        <dbReference type="ARBA" id="ARBA00001947"/>
    </source>
</evidence>
<dbReference type="GO" id="GO:0009014">
    <property type="term" value="F:succinyl-diaminopimelate desuccinylase activity"/>
    <property type="evidence" value="ECO:0007669"/>
    <property type="project" value="UniProtKB-EC"/>
</dbReference>
<evidence type="ECO:0000256" key="6">
    <source>
        <dbReference type="ARBA" id="ARBA00016853"/>
    </source>
</evidence>
<comment type="catalytic activity">
    <reaction evidence="11">
        <text>N-succinyl-(2S,6S)-2,6-diaminopimelate + H2O = (2S,6S)-2,6-diaminopimelate + succinate</text>
        <dbReference type="Rhea" id="RHEA:22608"/>
        <dbReference type="ChEBI" id="CHEBI:15377"/>
        <dbReference type="ChEBI" id="CHEBI:30031"/>
        <dbReference type="ChEBI" id="CHEBI:57609"/>
        <dbReference type="ChEBI" id="CHEBI:58087"/>
        <dbReference type="EC" id="3.5.1.18"/>
    </reaction>
</comment>
<evidence type="ECO:0000313" key="14">
    <source>
        <dbReference type="Proteomes" id="UP000230842"/>
    </source>
</evidence>
<keyword evidence="10" id="KW-0170">Cobalt</keyword>
<evidence type="ECO:0000259" key="12">
    <source>
        <dbReference type="Pfam" id="PF07687"/>
    </source>
</evidence>
<evidence type="ECO:0000256" key="7">
    <source>
        <dbReference type="ARBA" id="ARBA00022723"/>
    </source>
</evidence>
<dbReference type="AlphaFoldDB" id="A0A2M9BGD3"/>
<dbReference type="PANTHER" id="PTHR43808">
    <property type="entry name" value="ACETYLORNITHINE DEACETYLASE"/>
    <property type="match status" value="1"/>
</dbReference>
<evidence type="ECO:0000256" key="1">
    <source>
        <dbReference type="ARBA" id="ARBA00001941"/>
    </source>
</evidence>
<evidence type="ECO:0000256" key="9">
    <source>
        <dbReference type="ARBA" id="ARBA00022833"/>
    </source>
</evidence>
<comment type="pathway">
    <text evidence="3">Amino-acid biosynthesis; L-lysine biosynthesis via DAP pathway; LL-2,6-diaminopimelate from (S)-tetrahydrodipicolinate (succinylase route): step 3/3.</text>
</comment>
<dbReference type="EMBL" id="PGEZ01000001">
    <property type="protein sequence ID" value="PJJ57005.1"/>
    <property type="molecule type" value="Genomic_DNA"/>
</dbReference>
<comment type="cofactor">
    <cofactor evidence="1">
        <name>Co(2+)</name>
        <dbReference type="ChEBI" id="CHEBI:48828"/>
    </cofactor>
</comment>
<dbReference type="NCBIfam" id="TIGR01910">
    <property type="entry name" value="DapE-ArgE"/>
    <property type="match status" value="1"/>
</dbReference>
<gene>
    <name evidence="13" type="ORF">CLV56_1224</name>
</gene>
<evidence type="ECO:0000256" key="5">
    <source>
        <dbReference type="ARBA" id="ARBA00011921"/>
    </source>
</evidence>
<dbReference type="InterPro" id="IPR002933">
    <property type="entry name" value="Peptidase_M20"/>
</dbReference>
<dbReference type="UniPathway" id="UPA00034">
    <property type="reaction ID" value="UER00021"/>
</dbReference>
<dbReference type="Pfam" id="PF01546">
    <property type="entry name" value="Peptidase_M20"/>
    <property type="match status" value="1"/>
</dbReference>
<evidence type="ECO:0000313" key="13">
    <source>
        <dbReference type="EMBL" id="PJJ57005.1"/>
    </source>
</evidence>
<dbReference type="Proteomes" id="UP000230842">
    <property type="component" value="Unassembled WGS sequence"/>
</dbReference>
<dbReference type="PROSITE" id="PS00758">
    <property type="entry name" value="ARGE_DAPE_CPG2_1"/>
    <property type="match status" value="1"/>
</dbReference>
<name>A0A2M9BGD3_9ACTN</name>
<evidence type="ECO:0000256" key="8">
    <source>
        <dbReference type="ARBA" id="ARBA00022801"/>
    </source>
</evidence>
<protein>
    <recommendedName>
        <fullName evidence="6">Probable succinyl-diaminopimelate desuccinylase</fullName>
        <ecNumber evidence="5">3.5.1.18</ecNumber>
    </recommendedName>
</protein>
<feature type="domain" description="Peptidase M20 dimerisation" evidence="12">
    <location>
        <begin position="226"/>
        <end position="333"/>
    </location>
</feature>
<comment type="caution">
    <text evidence="13">The sequence shown here is derived from an EMBL/GenBank/DDBJ whole genome shotgun (WGS) entry which is preliminary data.</text>
</comment>
<dbReference type="Pfam" id="PF07687">
    <property type="entry name" value="M20_dimer"/>
    <property type="match status" value="1"/>
</dbReference>
<dbReference type="InterPro" id="IPR050072">
    <property type="entry name" value="Peptidase_M20A"/>
</dbReference>
<keyword evidence="9" id="KW-0862">Zinc</keyword>
<dbReference type="Gene3D" id="3.30.70.360">
    <property type="match status" value="1"/>
</dbReference>
<dbReference type="GO" id="GO:0009089">
    <property type="term" value="P:lysine biosynthetic process via diaminopimelate"/>
    <property type="evidence" value="ECO:0007669"/>
    <property type="project" value="UniProtKB-UniPathway"/>
</dbReference>
<accession>A0A2M9BGD3</accession>
<dbReference type="EC" id="3.5.1.18" evidence="5"/>
<keyword evidence="8" id="KW-0378">Hydrolase</keyword>
<evidence type="ECO:0000256" key="11">
    <source>
        <dbReference type="ARBA" id="ARBA00051301"/>
    </source>
</evidence>
<reference evidence="13 14" key="1">
    <citation type="submission" date="2017-11" db="EMBL/GenBank/DDBJ databases">
        <title>Genomic Encyclopedia of Archaeal and Bacterial Type Strains, Phase II (KMG-II): From Individual Species to Whole Genera.</title>
        <authorList>
            <person name="Goeker M."/>
        </authorList>
    </citation>
    <scope>NUCLEOTIDE SEQUENCE [LARGE SCALE GENOMIC DNA]</scope>
    <source>
        <strain evidence="13 14">DSM 27763</strain>
    </source>
</reference>
<proteinExistence type="inferred from homology"/>
<comment type="similarity">
    <text evidence="4">Belongs to the peptidase M20A family.</text>
</comment>
<dbReference type="PANTHER" id="PTHR43808:SF25">
    <property type="entry name" value="PEPTIDASE M20 DIMERISATION DOMAIN-CONTAINING PROTEIN"/>
    <property type="match status" value="1"/>
</dbReference>
<evidence type="ECO:0000256" key="10">
    <source>
        <dbReference type="ARBA" id="ARBA00023285"/>
    </source>
</evidence>
<keyword evidence="7" id="KW-0479">Metal-binding</keyword>
<dbReference type="InterPro" id="IPR001261">
    <property type="entry name" value="ArgE/DapE_CS"/>
</dbReference>
<evidence type="ECO:0000256" key="3">
    <source>
        <dbReference type="ARBA" id="ARBA00005130"/>
    </source>
</evidence>
<dbReference type="InterPro" id="IPR036264">
    <property type="entry name" value="Bact_exopeptidase_dim_dom"/>
</dbReference>
<dbReference type="OrthoDB" id="7055905at2"/>